<dbReference type="InterPro" id="IPR001466">
    <property type="entry name" value="Beta-lactam-related"/>
</dbReference>
<name>A0A1U7N393_9CYAN</name>
<dbReference type="SUPFAM" id="SSF56601">
    <property type="entry name" value="beta-lactamase/transpeptidase-like"/>
    <property type="match status" value="1"/>
</dbReference>
<accession>A0A1U7N393</accession>
<dbReference type="PANTHER" id="PTHR46825">
    <property type="entry name" value="D-ALANYL-D-ALANINE-CARBOXYPEPTIDASE/ENDOPEPTIDASE AMPH"/>
    <property type="match status" value="1"/>
</dbReference>
<dbReference type="InterPro" id="IPR050491">
    <property type="entry name" value="AmpC-like"/>
</dbReference>
<dbReference type="PANTHER" id="PTHR46825:SF15">
    <property type="entry name" value="BETA-LACTAMASE-RELATED DOMAIN-CONTAINING PROTEIN"/>
    <property type="match status" value="1"/>
</dbReference>
<proteinExistence type="predicted"/>
<reference evidence="3 4" key="1">
    <citation type="submission" date="2016-10" db="EMBL/GenBank/DDBJ databases">
        <title>Comparative genomics uncovers the prolific and rare metabolic potential of the cyanobacterial genus Moorea.</title>
        <authorList>
            <person name="Leao T."/>
            <person name="Castelao G."/>
            <person name="Korobeynikov A."/>
            <person name="Monroe E.A."/>
            <person name="Podell S."/>
            <person name="Glukhov E."/>
            <person name="Allen E."/>
            <person name="Gerwick W.H."/>
            <person name="Gerwick L."/>
        </authorList>
    </citation>
    <scope>NUCLEOTIDE SEQUENCE [LARGE SCALE GENOMIC DNA]</scope>
    <source>
        <strain evidence="3 4">PNG5-198</strain>
    </source>
</reference>
<comment type="caution">
    <text evidence="3">The sequence shown here is derived from an EMBL/GenBank/DDBJ whole genome shotgun (WGS) entry which is preliminary data.</text>
</comment>
<dbReference type="RefSeq" id="WP_075900566.1">
    <property type="nucleotide sequence ID" value="NZ_MKZS01000001.1"/>
</dbReference>
<dbReference type="AlphaFoldDB" id="A0A1U7N393"/>
<dbReference type="EMBL" id="MKZS01000001">
    <property type="protein sequence ID" value="OLT60381.1"/>
    <property type="molecule type" value="Genomic_DNA"/>
</dbReference>
<feature type="signal peptide" evidence="1">
    <location>
        <begin position="1"/>
        <end position="24"/>
    </location>
</feature>
<keyword evidence="1" id="KW-0732">Signal</keyword>
<evidence type="ECO:0000313" key="4">
    <source>
        <dbReference type="Proteomes" id="UP000186657"/>
    </source>
</evidence>
<sequence length="295" mass="32427">MRFDRSVRVLSLTLFLGLCLPASAATPGWEAFDRYVAAAAEEWRVPGLAIAVVKDGELVFEGGYGTTRLGDGTPVDPDTLFSIGSTTKAMTAAAIGMLVDEGKLAWDDPVTKYLPGFRLADPTATAQLRVRDLLTHNAGVPNTDLLWYEQDHDLDEILRRMQYVELQTPMYSRFEYQNVMYAAAGKLTEVVSGKSWVEFIESRIFAPLQMTRSVASLARSELRDNVASPHYMIDDEVAVIENATVDSVSAAGSVWSSVREMSRWSRFLLEGCVTAAGYIIVTKIGIIKTNLRGAS</sequence>
<dbReference type="Gene3D" id="3.40.710.10">
    <property type="entry name" value="DD-peptidase/beta-lactamase superfamily"/>
    <property type="match status" value="1"/>
</dbReference>
<dbReference type="Pfam" id="PF00144">
    <property type="entry name" value="Beta-lactamase"/>
    <property type="match status" value="1"/>
</dbReference>
<evidence type="ECO:0000259" key="2">
    <source>
        <dbReference type="Pfam" id="PF00144"/>
    </source>
</evidence>
<gene>
    <name evidence="3" type="ORF">BJP37_16490</name>
</gene>
<feature type="chain" id="PRO_5013318835" description="Beta-lactamase-related domain-containing protein" evidence="1">
    <location>
        <begin position="25"/>
        <end position="295"/>
    </location>
</feature>
<keyword evidence="4" id="KW-1185">Reference proteome</keyword>
<evidence type="ECO:0000313" key="3">
    <source>
        <dbReference type="EMBL" id="OLT60381.1"/>
    </source>
</evidence>
<feature type="domain" description="Beta-lactamase-related" evidence="2">
    <location>
        <begin position="32"/>
        <end position="272"/>
    </location>
</feature>
<organism evidence="3 4">
    <name type="scientific">Moorena bouillonii PNG</name>
    <dbReference type="NCBI Taxonomy" id="568701"/>
    <lineage>
        <taxon>Bacteria</taxon>
        <taxon>Bacillati</taxon>
        <taxon>Cyanobacteriota</taxon>
        <taxon>Cyanophyceae</taxon>
        <taxon>Coleofasciculales</taxon>
        <taxon>Coleofasciculaceae</taxon>
        <taxon>Moorena</taxon>
    </lineage>
</organism>
<protein>
    <recommendedName>
        <fullName evidence="2">Beta-lactamase-related domain-containing protein</fullName>
    </recommendedName>
</protein>
<dbReference type="Proteomes" id="UP000186657">
    <property type="component" value="Unassembled WGS sequence"/>
</dbReference>
<evidence type="ECO:0000256" key="1">
    <source>
        <dbReference type="SAM" id="SignalP"/>
    </source>
</evidence>
<dbReference type="InterPro" id="IPR012338">
    <property type="entry name" value="Beta-lactam/transpept-like"/>
</dbReference>